<accession>A0A0C9XZ46</accession>
<reference evidence="1 2" key="1">
    <citation type="submission" date="2014-04" db="EMBL/GenBank/DDBJ databases">
        <authorList>
            <consortium name="DOE Joint Genome Institute"/>
            <person name="Kuo A."/>
            <person name="Kohler A."/>
            <person name="Nagy L.G."/>
            <person name="Floudas D."/>
            <person name="Copeland A."/>
            <person name="Barry K.W."/>
            <person name="Cichocki N."/>
            <person name="Veneault-Fourrey C."/>
            <person name="LaButti K."/>
            <person name="Lindquist E.A."/>
            <person name="Lipzen A."/>
            <person name="Lundell T."/>
            <person name="Morin E."/>
            <person name="Murat C."/>
            <person name="Sun H."/>
            <person name="Tunlid A."/>
            <person name="Henrissat B."/>
            <person name="Grigoriev I.V."/>
            <person name="Hibbett D.S."/>
            <person name="Martin F."/>
            <person name="Nordberg H.P."/>
            <person name="Cantor M.N."/>
            <person name="Hua S.X."/>
        </authorList>
    </citation>
    <scope>NUCLEOTIDE SEQUENCE [LARGE SCALE GENOMIC DNA]</scope>
    <source>
        <strain evidence="1 2">LaAM-08-1</strain>
    </source>
</reference>
<dbReference type="HOGENOM" id="CLU_2558643_0_0_1"/>
<dbReference type="AlphaFoldDB" id="A0A0C9XZ46"/>
<dbReference type="Proteomes" id="UP000054477">
    <property type="component" value="Unassembled WGS sequence"/>
</dbReference>
<organism evidence="1 2">
    <name type="scientific">Laccaria amethystina LaAM-08-1</name>
    <dbReference type="NCBI Taxonomy" id="1095629"/>
    <lineage>
        <taxon>Eukaryota</taxon>
        <taxon>Fungi</taxon>
        <taxon>Dikarya</taxon>
        <taxon>Basidiomycota</taxon>
        <taxon>Agaricomycotina</taxon>
        <taxon>Agaricomycetes</taxon>
        <taxon>Agaricomycetidae</taxon>
        <taxon>Agaricales</taxon>
        <taxon>Agaricineae</taxon>
        <taxon>Hydnangiaceae</taxon>
        <taxon>Laccaria</taxon>
    </lineage>
</organism>
<protein>
    <submittedName>
        <fullName evidence="1">Unplaced genomic scaffold K443scaffold_50, whole genome shotgun sequence</fullName>
    </submittedName>
</protein>
<evidence type="ECO:0000313" key="2">
    <source>
        <dbReference type="Proteomes" id="UP000054477"/>
    </source>
</evidence>
<keyword evidence="2" id="KW-1185">Reference proteome</keyword>
<proteinExistence type="predicted"/>
<reference evidence="2" key="2">
    <citation type="submission" date="2015-01" db="EMBL/GenBank/DDBJ databases">
        <title>Evolutionary Origins and Diversification of the Mycorrhizal Mutualists.</title>
        <authorList>
            <consortium name="DOE Joint Genome Institute"/>
            <consortium name="Mycorrhizal Genomics Consortium"/>
            <person name="Kohler A."/>
            <person name="Kuo A."/>
            <person name="Nagy L.G."/>
            <person name="Floudas D."/>
            <person name="Copeland A."/>
            <person name="Barry K.W."/>
            <person name="Cichocki N."/>
            <person name="Veneault-Fourrey C."/>
            <person name="LaButti K."/>
            <person name="Lindquist E.A."/>
            <person name="Lipzen A."/>
            <person name="Lundell T."/>
            <person name="Morin E."/>
            <person name="Murat C."/>
            <person name="Riley R."/>
            <person name="Ohm R."/>
            <person name="Sun H."/>
            <person name="Tunlid A."/>
            <person name="Henrissat B."/>
            <person name="Grigoriev I.V."/>
            <person name="Hibbett D.S."/>
            <person name="Martin F."/>
        </authorList>
    </citation>
    <scope>NUCLEOTIDE SEQUENCE [LARGE SCALE GENOMIC DNA]</scope>
    <source>
        <strain evidence="2">LaAM-08-1</strain>
    </source>
</reference>
<name>A0A0C9XZ46_9AGAR</name>
<gene>
    <name evidence="1" type="ORF">K443DRAFT_502273</name>
</gene>
<sequence length="82" mass="9267">MFNNNADLDFVIGKSIIWMLNEYTKFAFSIRYNHLRPSTGSRLAADPPIPNDSSCLFLTPTGLLLGSYEKIQHIHLVDVRGN</sequence>
<dbReference type="EMBL" id="KN838585">
    <property type="protein sequence ID" value="KIK02962.1"/>
    <property type="molecule type" value="Genomic_DNA"/>
</dbReference>
<evidence type="ECO:0000313" key="1">
    <source>
        <dbReference type="EMBL" id="KIK02962.1"/>
    </source>
</evidence>